<evidence type="ECO:0000313" key="2">
    <source>
        <dbReference type="Proteomes" id="UP000789901"/>
    </source>
</evidence>
<keyword evidence="2" id="KW-1185">Reference proteome</keyword>
<reference evidence="1 2" key="1">
    <citation type="submission" date="2021-06" db="EMBL/GenBank/DDBJ databases">
        <authorList>
            <person name="Kallberg Y."/>
            <person name="Tangrot J."/>
            <person name="Rosling A."/>
        </authorList>
    </citation>
    <scope>NUCLEOTIDE SEQUENCE [LARGE SCALE GENOMIC DNA]</scope>
    <source>
        <strain evidence="1 2">120-4 pot B 10/14</strain>
    </source>
</reference>
<protein>
    <submittedName>
        <fullName evidence="1">9155_t:CDS:1</fullName>
    </submittedName>
</protein>
<proteinExistence type="predicted"/>
<sequence>MPDNKESEISVQEVLSNMGWESTDDNKPHEIYIKLDDLISQTETPVVEKNVKP</sequence>
<evidence type="ECO:0000313" key="1">
    <source>
        <dbReference type="EMBL" id="CAG8838164.1"/>
    </source>
</evidence>
<feature type="non-terminal residue" evidence="1">
    <location>
        <position position="53"/>
    </location>
</feature>
<organism evidence="1 2">
    <name type="scientific">Gigaspora margarita</name>
    <dbReference type="NCBI Taxonomy" id="4874"/>
    <lineage>
        <taxon>Eukaryota</taxon>
        <taxon>Fungi</taxon>
        <taxon>Fungi incertae sedis</taxon>
        <taxon>Mucoromycota</taxon>
        <taxon>Glomeromycotina</taxon>
        <taxon>Glomeromycetes</taxon>
        <taxon>Diversisporales</taxon>
        <taxon>Gigasporaceae</taxon>
        <taxon>Gigaspora</taxon>
    </lineage>
</organism>
<dbReference type="EMBL" id="CAJVQB010057470">
    <property type="protein sequence ID" value="CAG8838164.1"/>
    <property type="molecule type" value="Genomic_DNA"/>
</dbReference>
<dbReference type="Proteomes" id="UP000789901">
    <property type="component" value="Unassembled WGS sequence"/>
</dbReference>
<comment type="caution">
    <text evidence="1">The sequence shown here is derived from an EMBL/GenBank/DDBJ whole genome shotgun (WGS) entry which is preliminary data.</text>
</comment>
<name>A0ABN7WQI9_GIGMA</name>
<accession>A0ABN7WQI9</accession>
<gene>
    <name evidence="1" type="ORF">GMARGA_LOCUS33836</name>
</gene>